<dbReference type="STRING" id="670580.A0A1X6N2D0"/>
<proteinExistence type="predicted"/>
<dbReference type="EMBL" id="KZ110596">
    <property type="protein sequence ID" value="OSX62632.1"/>
    <property type="molecule type" value="Genomic_DNA"/>
</dbReference>
<dbReference type="GeneID" id="36328080"/>
<feature type="chain" id="PRO_5010856112" description="Secreted protein" evidence="1">
    <location>
        <begin position="24"/>
        <end position="61"/>
    </location>
</feature>
<evidence type="ECO:0000313" key="2">
    <source>
        <dbReference type="EMBL" id="OSX62632.1"/>
    </source>
</evidence>
<organism evidence="2 3">
    <name type="scientific">Postia placenta MAD-698-R-SB12</name>
    <dbReference type="NCBI Taxonomy" id="670580"/>
    <lineage>
        <taxon>Eukaryota</taxon>
        <taxon>Fungi</taxon>
        <taxon>Dikarya</taxon>
        <taxon>Basidiomycota</taxon>
        <taxon>Agaricomycotina</taxon>
        <taxon>Agaricomycetes</taxon>
        <taxon>Polyporales</taxon>
        <taxon>Adustoporiaceae</taxon>
        <taxon>Rhodonia</taxon>
    </lineage>
</organism>
<feature type="non-terminal residue" evidence="2">
    <location>
        <position position="61"/>
    </location>
</feature>
<evidence type="ECO:0000256" key="1">
    <source>
        <dbReference type="SAM" id="SignalP"/>
    </source>
</evidence>
<dbReference type="RefSeq" id="XP_024339426.1">
    <property type="nucleotide sequence ID" value="XM_024483131.1"/>
</dbReference>
<accession>A0A1X6N2D0</accession>
<keyword evidence="1" id="KW-0732">Signal</keyword>
<evidence type="ECO:0008006" key="4">
    <source>
        <dbReference type="Google" id="ProtNLM"/>
    </source>
</evidence>
<reference evidence="2 3" key="1">
    <citation type="submission" date="2017-04" db="EMBL/GenBank/DDBJ databases">
        <title>Genome Sequence of the Model Brown-Rot Fungus Postia placenta SB12.</title>
        <authorList>
            <consortium name="DOE Joint Genome Institute"/>
            <person name="Gaskell J."/>
            <person name="Kersten P."/>
            <person name="Larrondo L.F."/>
            <person name="Canessa P."/>
            <person name="Martinez D."/>
            <person name="Hibbett D."/>
            <person name="Schmoll M."/>
            <person name="Kubicek C.P."/>
            <person name="Martinez A.T."/>
            <person name="Yadav J."/>
            <person name="Master E."/>
            <person name="Magnuson J.K."/>
            <person name="James T."/>
            <person name="Yaver D."/>
            <person name="Berka R."/>
            <person name="Labutti K."/>
            <person name="Lipzen A."/>
            <person name="Aerts A."/>
            <person name="Barry K."/>
            <person name="Henrissat B."/>
            <person name="Blanchette R."/>
            <person name="Grigoriev I."/>
            <person name="Cullen D."/>
        </authorList>
    </citation>
    <scope>NUCLEOTIDE SEQUENCE [LARGE SCALE GENOMIC DNA]</scope>
    <source>
        <strain evidence="2 3">MAD-698-R-SB12</strain>
    </source>
</reference>
<dbReference type="Proteomes" id="UP000194127">
    <property type="component" value="Unassembled WGS sequence"/>
</dbReference>
<protein>
    <recommendedName>
        <fullName evidence="4">Secreted protein</fullName>
    </recommendedName>
</protein>
<dbReference type="AlphaFoldDB" id="A0A1X6N2D0"/>
<sequence length="61" mass="7297">MQTGMQLRNLFVMLLIHCHPVEPAVLWNQFKDRICDNLRHRLIQTGIEDRSEAQVWDYGLF</sequence>
<dbReference type="OrthoDB" id="1728974at2759"/>
<name>A0A1X6N2D0_9APHY</name>
<feature type="signal peptide" evidence="1">
    <location>
        <begin position="1"/>
        <end position="23"/>
    </location>
</feature>
<keyword evidence="3" id="KW-1185">Reference proteome</keyword>
<evidence type="ECO:0000313" key="3">
    <source>
        <dbReference type="Proteomes" id="UP000194127"/>
    </source>
</evidence>
<gene>
    <name evidence="2" type="ORF">POSPLADRAFT_1096379</name>
</gene>